<proteinExistence type="predicted"/>
<organism evidence="1 2">
    <name type="scientific">Rubus argutus</name>
    <name type="common">Southern blackberry</name>
    <dbReference type="NCBI Taxonomy" id="59490"/>
    <lineage>
        <taxon>Eukaryota</taxon>
        <taxon>Viridiplantae</taxon>
        <taxon>Streptophyta</taxon>
        <taxon>Embryophyta</taxon>
        <taxon>Tracheophyta</taxon>
        <taxon>Spermatophyta</taxon>
        <taxon>Magnoliopsida</taxon>
        <taxon>eudicotyledons</taxon>
        <taxon>Gunneridae</taxon>
        <taxon>Pentapetalae</taxon>
        <taxon>rosids</taxon>
        <taxon>fabids</taxon>
        <taxon>Rosales</taxon>
        <taxon>Rosaceae</taxon>
        <taxon>Rosoideae</taxon>
        <taxon>Rosoideae incertae sedis</taxon>
        <taxon>Rubus</taxon>
    </lineage>
</organism>
<dbReference type="EMBL" id="JBEDUW010000006">
    <property type="protein sequence ID" value="KAK9924264.1"/>
    <property type="molecule type" value="Genomic_DNA"/>
</dbReference>
<reference evidence="1 2" key="1">
    <citation type="journal article" date="2023" name="G3 (Bethesda)">
        <title>A chromosome-length genome assembly and annotation of blackberry (Rubus argutus, cv. 'Hillquist').</title>
        <authorList>
            <person name="Bruna T."/>
            <person name="Aryal R."/>
            <person name="Dudchenko O."/>
            <person name="Sargent D.J."/>
            <person name="Mead D."/>
            <person name="Buti M."/>
            <person name="Cavallini A."/>
            <person name="Hytonen T."/>
            <person name="Andres J."/>
            <person name="Pham M."/>
            <person name="Weisz D."/>
            <person name="Mascagni F."/>
            <person name="Usai G."/>
            <person name="Natali L."/>
            <person name="Bassil N."/>
            <person name="Fernandez G.E."/>
            <person name="Lomsadze A."/>
            <person name="Armour M."/>
            <person name="Olukolu B."/>
            <person name="Poorten T."/>
            <person name="Britton C."/>
            <person name="Davik J."/>
            <person name="Ashrafi H."/>
            <person name="Aiden E.L."/>
            <person name="Borodovsky M."/>
            <person name="Worthington M."/>
        </authorList>
    </citation>
    <scope>NUCLEOTIDE SEQUENCE [LARGE SCALE GENOMIC DNA]</scope>
    <source>
        <strain evidence="1">PI 553951</strain>
    </source>
</reference>
<dbReference type="AlphaFoldDB" id="A0AAW1WHF9"/>
<evidence type="ECO:0000313" key="1">
    <source>
        <dbReference type="EMBL" id="KAK9924264.1"/>
    </source>
</evidence>
<name>A0AAW1WHF9_RUBAR</name>
<gene>
    <name evidence="1" type="ORF">M0R45_032644</name>
</gene>
<protein>
    <submittedName>
        <fullName evidence="1">Uncharacterized protein</fullName>
    </submittedName>
</protein>
<accession>A0AAW1WHF9</accession>
<comment type="caution">
    <text evidence="1">The sequence shown here is derived from an EMBL/GenBank/DDBJ whole genome shotgun (WGS) entry which is preliminary data.</text>
</comment>
<evidence type="ECO:0000313" key="2">
    <source>
        <dbReference type="Proteomes" id="UP001457282"/>
    </source>
</evidence>
<keyword evidence="2" id="KW-1185">Reference proteome</keyword>
<dbReference type="Proteomes" id="UP001457282">
    <property type="component" value="Unassembled WGS sequence"/>
</dbReference>
<sequence length="73" mass="7786">MGGVMVSSGGVAENDAGLDLQQRRRSTAAEKLVVTAVIALKLPWGARWQWSVRCREAGAGDVVWVSGIFNGDK</sequence>